<name>A0AAW1R9Q6_9CHLO</name>
<evidence type="ECO:0000256" key="2">
    <source>
        <dbReference type="ARBA" id="ARBA00022771"/>
    </source>
</evidence>
<evidence type="ECO:0000313" key="7">
    <source>
        <dbReference type="Proteomes" id="UP001489004"/>
    </source>
</evidence>
<dbReference type="AlphaFoldDB" id="A0AAW1R9Q6"/>
<evidence type="ECO:0000259" key="5">
    <source>
        <dbReference type="PROSITE" id="PS51999"/>
    </source>
</evidence>
<dbReference type="Proteomes" id="UP001489004">
    <property type="component" value="Unassembled WGS sequence"/>
</dbReference>
<gene>
    <name evidence="6" type="ORF">WJX72_010878</name>
</gene>
<evidence type="ECO:0000256" key="3">
    <source>
        <dbReference type="ARBA" id="ARBA00022833"/>
    </source>
</evidence>
<feature type="domain" description="GRF-type" evidence="5">
    <location>
        <begin position="6"/>
        <end position="53"/>
    </location>
</feature>
<keyword evidence="2 4" id="KW-0863">Zinc-finger</keyword>
<keyword evidence="3" id="KW-0862">Zinc</keyword>
<protein>
    <recommendedName>
        <fullName evidence="5">GRF-type domain-containing protein</fullName>
    </recommendedName>
</protein>
<accession>A0AAW1R9Q6</accession>
<keyword evidence="7" id="KW-1185">Reference proteome</keyword>
<dbReference type="GO" id="GO:0008270">
    <property type="term" value="F:zinc ion binding"/>
    <property type="evidence" value="ECO:0007669"/>
    <property type="project" value="UniProtKB-KW"/>
</dbReference>
<dbReference type="Pfam" id="PF06839">
    <property type="entry name" value="Zn_ribbon_GRF"/>
    <property type="match status" value="1"/>
</dbReference>
<evidence type="ECO:0000256" key="1">
    <source>
        <dbReference type="ARBA" id="ARBA00022723"/>
    </source>
</evidence>
<dbReference type="PROSITE" id="PS51999">
    <property type="entry name" value="ZF_GRF"/>
    <property type="match status" value="1"/>
</dbReference>
<reference evidence="6 7" key="1">
    <citation type="journal article" date="2024" name="Nat. Commun.">
        <title>Phylogenomics reveals the evolutionary origins of lichenization in chlorophyte algae.</title>
        <authorList>
            <person name="Puginier C."/>
            <person name="Libourel C."/>
            <person name="Otte J."/>
            <person name="Skaloud P."/>
            <person name="Haon M."/>
            <person name="Grisel S."/>
            <person name="Petersen M."/>
            <person name="Berrin J.G."/>
            <person name="Delaux P.M."/>
            <person name="Dal Grande F."/>
            <person name="Keller J."/>
        </authorList>
    </citation>
    <scope>NUCLEOTIDE SEQUENCE [LARGE SCALE GENOMIC DNA]</scope>
    <source>
        <strain evidence="6 7">SAG 2043</strain>
    </source>
</reference>
<evidence type="ECO:0000256" key="4">
    <source>
        <dbReference type="PROSITE-ProRule" id="PRU01343"/>
    </source>
</evidence>
<evidence type="ECO:0000313" key="6">
    <source>
        <dbReference type="EMBL" id="KAK9830303.1"/>
    </source>
</evidence>
<dbReference type="InterPro" id="IPR010666">
    <property type="entry name" value="Znf_GRF"/>
</dbReference>
<keyword evidence="1" id="KW-0479">Metal-binding</keyword>
<organism evidence="6 7">
    <name type="scientific">[Myrmecia] bisecta</name>
    <dbReference type="NCBI Taxonomy" id="41462"/>
    <lineage>
        <taxon>Eukaryota</taxon>
        <taxon>Viridiplantae</taxon>
        <taxon>Chlorophyta</taxon>
        <taxon>core chlorophytes</taxon>
        <taxon>Trebouxiophyceae</taxon>
        <taxon>Trebouxiales</taxon>
        <taxon>Trebouxiaceae</taxon>
        <taxon>Myrmecia</taxon>
    </lineage>
</organism>
<proteinExistence type="predicted"/>
<comment type="caution">
    <text evidence="6">The sequence shown here is derived from an EMBL/GenBank/DDBJ whole genome shotgun (WGS) entry which is preliminary data.</text>
</comment>
<dbReference type="EMBL" id="JALJOR010000001">
    <property type="protein sequence ID" value="KAK9830303.1"/>
    <property type="molecule type" value="Genomic_DNA"/>
</dbReference>
<sequence length="69" mass="7790">MKAPSCKGHKEPCVIRKVKKPGPNQGRLFYVCARPDGPPPIGRCNHFEWSGTREYRDKAAAPVSKKRKK</sequence>